<dbReference type="PROSITE" id="PS50005">
    <property type="entry name" value="TPR"/>
    <property type="match status" value="1"/>
</dbReference>
<comment type="caution">
    <text evidence="3">The sequence shown here is derived from an EMBL/GenBank/DDBJ whole genome shotgun (WGS) entry which is preliminary data.</text>
</comment>
<dbReference type="GO" id="GO:0005737">
    <property type="term" value="C:cytoplasm"/>
    <property type="evidence" value="ECO:0007669"/>
    <property type="project" value="TreeGrafter"/>
</dbReference>
<organism evidence="3 4">
    <name type="scientific">Triparma columacea</name>
    <dbReference type="NCBI Taxonomy" id="722753"/>
    <lineage>
        <taxon>Eukaryota</taxon>
        <taxon>Sar</taxon>
        <taxon>Stramenopiles</taxon>
        <taxon>Ochrophyta</taxon>
        <taxon>Bolidophyceae</taxon>
        <taxon>Parmales</taxon>
        <taxon>Triparmaceae</taxon>
        <taxon>Triparma</taxon>
    </lineage>
</organism>
<gene>
    <name evidence="3" type="ORF">TrCOL_g13000</name>
</gene>
<feature type="repeat" description="TPR" evidence="1">
    <location>
        <begin position="208"/>
        <end position="241"/>
    </location>
</feature>
<dbReference type="InterPro" id="IPR016024">
    <property type="entry name" value="ARM-type_fold"/>
</dbReference>
<dbReference type="Gene3D" id="1.25.10.10">
    <property type="entry name" value="Leucine-rich Repeat Variant"/>
    <property type="match status" value="2"/>
</dbReference>
<keyword evidence="4" id="KW-1185">Reference proteome</keyword>
<dbReference type="SUPFAM" id="SSF48452">
    <property type="entry name" value="TPR-like"/>
    <property type="match status" value="1"/>
</dbReference>
<sequence>MADPMAMLDLEKRTGIRNSDVDDFVKKTDALQKAISGLASGTVDPSTVSLKKYGILTPEEQAEEDARREKNRIEMAERVKKEKAIEKVKETTKWWDGAEYMYGPREGSKEYEEEQEDERREEQAKRERRTKEEQERLVERYSMDYSRWNEGSYVPDDPATKEEIKVLEDAKEKEDMDKFEASNSEWCKGQLEDIEKRNADKRKKDKSAEASRVKGNKYFGMKKYDKALKEYAAALEKTPYKPNILTNMALTYAKLRQWDDALEYCDRALHCDKGWTKALCRRAAVVVEQAKEEGSEGKIRLARVKALKDLERAAREEPENKDVIKLRDAAVQEISDEGMERRVKAMVDEERKLRKAEKDAADRTNSSLEKGGAEVDDEKKIESSGAEEWLKRGIEKMARGEEFNEAPPVGDFEVVDKLIKRICDGEVMEPMAGKMKEGEEGMGDGIAQLLGIGMEDTTVGGIMKLCLMESKENRVYLRTSGGLEKLCEQAKGEGEGFKERRGVIFKVLAEAVRGVKKNKVEIYDKMGLAAGIACLYAGKSEDVPARAGACSLLASVVDDEGGVEDKSNGLVCGDVGIVMAVSDMLEQWVKEGGEEDIVAAVDLIRDIAKNDKTQAVISKNFGNVQVMEGGVHPVGSLVRVMTRSGCSSSLRESVVCALTNLALIPSIRPTFILGVPSPPSPSRTPGLTSAVRALLATARAHKTETAAARTVALGTLMNATVGKEGDMVKEEIVSFGGIPILVALATSDKVKVAPVVVKQRAAGLLGRVVTSKKGMEAMREDEGGGAKALGRELVKTVMEGWEFEKAKGGGGDEEEEERRADIISHLVRCLAACKPSPGVSIPGYVPSLFRLLPCVQVDAYGGGEITARSVCQPPLPREKGSAADYLGRDGTTVGNAIKCVITYLEGGTVEEVMRCGGLERLVCVLANHNSYKAEAVRRNAAAAMARIVKGSEEAMKRCRELRGMEILVELGRGGKV</sequence>
<feature type="compositionally biased region" description="Basic and acidic residues" evidence="2">
    <location>
        <begin position="117"/>
        <end position="136"/>
    </location>
</feature>
<proteinExistence type="predicted"/>
<evidence type="ECO:0000313" key="4">
    <source>
        <dbReference type="Proteomes" id="UP001165065"/>
    </source>
</evidence>
<feature type="region of interest" description="Disordered" evidence="2">
    <location>
        <begin position="102"/>
        <end position="136"/>
    </location>
</feature>
<dbReference type="InterPro" id="IPR043195">
    <property type="entry name" value="TTC12"/>
</dbReference>
<reference evidence="4" key="1">
    <citation type="journal article" date="2023" name="Commun. Biol.">
        <title>Genome analysis of Parmales, the sister group of diatoms, reveals the evolutionary specialization of diatoms from phago-mixotrophs to photoautotrophs.</title>
        <authorList>
            <person name="Ban H."/>
            <person name="Sato S."/>
            <person name="Yoshikawa S."/>
            <person name="Yamada K."/>
            <person name="Nakamura Y."/>
            <person name="Ichinomiya M."/>
            <person name="Sato N."/>
            <person name="Blanc-Mathieu R."/>
            <person name="Endo H."/>
            <person name="Kuwata A."/>
            <person name="Ogata H."/>
        </authorList>
    </citation>
    <scope>NUCLEOTIDE SEQUENCE [LARGE SCALE GENOMIC DNA]</scope>
</reference>
<keyword evidence="1" id="KW-0802">TPR repeat</keyword>
<name>A0A9W7GCC7_9STRA</name>
<feature type="compositionally biased region" description="Basic and acidic residues" evidence="2">
    <location>
        <begin position="352"/>
        <end position="362"/>
    </location>
</feature>
<evidence type="ECO:0000313" key="3">
    <source>
        <dbReference type="EMBL" id="GMI40348.1"/>
    </source>
</evidence>
<dbReference type="GO" id="GO:0005813">
    <property type="term" value="C:centrosome"/>
    <property type="evidence" value="ECO:0007669"/>
    <property type="project" value="TreeGrafter"/>
</dbReference>
<feature type="region of interest" description="Disordered" evidence="2">
    <location>
        <begin position="352"/>
        <end position="384"/>
    </location>
</feature>
<dbReference type="Proteomes" id="UP001165065">
    <property type="component" value="Unassembled WGS sequence"/>
</dbReference>
<accession>A0A9W7GCC7</accession>
<dbReference type="AlphaFoldDB" id="A0A9W7GCC7"/>
<dbReference type="SUPFAM" id="SSF48371">
    <property type="entry name" value="ARM repeat"/>
    <property type="match status" value="1"/>
</dbReference>
<evidence type="ECO:0000256" key="1">
    <source>
        <dbReference type="PROSITE-ProRule" id="PRU00339"/>
    </source>
</evidence>
<feature type="compositionally biased region" description="Basic and acidic residues" evidence="2">
    <location>
        <begin position="371"/>
        <end position="384"/>
    </location>
</feature>
<dbReference type="InterPro" id="IPR011990">
    <property type="entry name" value="TPR-like_helical_dom_sf"/>
</dbReference>
<dbReference type="PANTHER" id="PTHR46540">
    <property type="entry name" value="TETRATRICOPEPTIDE REPEAT PROTEIN 12"/>
    <property type="match status" value="1"/>
</dbReference>
<dbReference type="GO" id="GO:0070286">
    <property type="term" value="P:axonemal dynein complex assembly"/>
    <property type="evidence" value="ECO:0007669"/>
    <property type="project" value="TreeGrafter"/>
</dbReference>
<protein>
    <recommendedName>
        <fullName evidence="5">Protein unc-45 homolog B</fullName>
    </recommendedName>
</protein>
<evidence type="ECO:0000256" key="2">
    <source>
        <dbReference type="SAM" id="MobiDB-lite"/>
    </source>
</evidence>
<dbReference type="InterPro" id="IPR011989">
    <property type="entry name" value="ARM-like"/>
</dbReference>
<dbReference type="GO" id="GO:0007288">
    <property type="term" value="P:sperm axoneme assembly"/>
    <property type="evidence" value="ECO:0007669"/>
    <property type="project" value="TreeGrafter"/>
</dbReference>
<dbReference type="SMART" id="SM00028">
    <property type="entry name" value="TPR"/>
    <property type="match status" value="2"/>
</dbReference>
<dbReference type="OrthoDB" id="629492at2759"/>
<dbReference type="Gene3D" id="1.25.40.10">
    <property type="entry name" value="Tetratricopeptide repeat domain"/>
    <property type="match status" value="1"/>
</dbReference>
<dbReference type="EMBL" id="BRYA01000125">
    <property type="protein sequence ID" value="GMI40348.1"/>
    <property type="molecule type" value="Genomic_DNA"/>
</dbReference>
<dbReference type="InterPro" id="IPR019734">
    <property type="entry name" value="TPR_rpt"/>
</dbReference>
<evidence type="ECO:0008006" key="5">
    <source>
        <dbReference type="Google" id="ProtNLM"/>
    </source>
</evidence>
<dbReference type="PANTHER" id="PTHR46540:SF1">
    <property type="entry name" value="TETRATRICOPEPTIDE REPEAT PROTEIN 12"/>
    <property type="match status" value="1"/>
</dbReference>